<evidence type="ECO:0000313" key="1">
    <source>
        <dbReference type="EMBL" id="CAI5736068.1"/>
    </source>
</evidence>
<sequence length="477" mass="53652">MRLYYFALAGSTALLTQTANFSRVRGTTMTEDTHAASVRSHASDYNDVPINGQLEASGNETNEERVPTPTFLSTALGLGRQRIPPHNVLAVVKMKKNQEKAASYLTKVVKARQRAHGPKSSAAKRAQKKYFDRLRALGEEGFGHPSVVGIIRNRLDNIYSEPIAVGSDFAHAKAFAKHLREKKTPQFDDFLQTINKRDPAWHDSMSGVAFLGDKARAEKRMFDLFQTYVRDTQKKALANTAANRGAWLDERILPSEVAKRLDITGGGDPLHNPFISPNFKALKEYIKAYNNLDDRLEVTMDNTLIGAYGGVENLAPVLALSKLYPNTNGAASRMQHNLLDRWAHNTVTFDTAAEKLGMKALGKHAFTYQYADTLLEYIVMLERMDATATTKIADGLVKHYGESGAAIFITLLQKPNDDIFKKMSDEMFKRWSRRNIEPDNLTAKIFSNVDPRLRSVADSFTSQYRDFYRTARRYEIN</sequence>
<reference evidence="1" key="1">
    <citation type="submission" date="2022-12" db="EMBL/GenBank/DDBJ databases">
        <authorList>
            <person name="Webb A."/>
        </authorList>
    </citation>
    <scope>NUCLEOTIDE SEQUENCE</scope>
    <source>
        <strain evidence="1">Hp1</strain>
    </source>
</reference>
<dbReference type="Proteomes" id="UP001162031">
    <property type="component" value="Unassembled WGS sequence"/>
</dbReference>
<protein>
    <recommendedName>
        <fullName evidence="3">RxLR effector candidate protein</fullName>
    </recommendedName>
</protein>
<evidence type="ECO:0008006" key="3">
    <source>
        <dbReference type="Google" id="ProtNLM"/>
    </source>
</evidence>
<name>A0AAV0UJL8_HYABA</name>
<gene>
    <name evidence="1" type="ORF">HBR001_LOCUS6706</name>
</gene>
<keyword evidence="2" id="KW-1185">Reference proteome</keyword>
<evidence type="ECO:0000313" key="2">
    <source>
        <dbReference type="Proteomes" id="UP001162031"/>
    </source>
</evidence>
<accession>A0AAV0UJL8</accession>
<comment type="caution">
    <text evidence="1">The sequence shown here is derived from an EMBL/GenBank/DDBJ whole genome shotgun (WGS) entry which is preliminary data.</text>
</comment>
<proteinExistence type="predicted"/>
<dbReference type="AlphaFoldDB" id="A0AAV0UJL8"/>
<dbReference type="EMBL" id="CANTFL010001296">
    <property type="protein sequence ID" value="CAI5736068.1"/>
    <property type="molecule type" value="Genomic_DNA"/>
</dbReference>
<organism evidence="1 2">
    <name type="scientific">Hyaloperonospora brassicae</name>
    <name type="common">Brassica downy mildew</name>
    <name type="synonym">Peronospora brassicae</name>
    <dbReference type="NCBI Taxonomy" id="162125"/>
    <lineage>
        <taxon>Eukaryota</taxon>
        <taxon>Sar</taxon>
        <taxon>Stramenopiles</taxon>
        <taxon>Oomycota</taxon>
        <taxon>Peronosporomycetes</taxon>
        <taxon>Peronosporales</taxon>
        <taxon>Peronosporaceae</taxon>
        <taxon>Hyaloperonospora</taxon>
    </lineage>
</organism>